<dbReference type="GO" id="GO:0050661">
    <property type="term" value="F:NADP binding"/>
    <property type="evidence" value="ECO:0007669"/>
    <property type="project" value="InterPro"/>
</dbReference>
<dbReference type="SUPFAM" id="SSF48179">
    <property type="entry name" value="6-phosphogluconate dehydrogenase C-terminal domain-like"/>
    <property type="match status" value="1"/>
</dbReference>
<accession>A0A4R1FSE3</accession>
<keyword evidence="2" id="KW-0560">Oxidoreductase</keyword>
<comment type="similarity">
    <text evidence="1">Belongs to the HIBADH-related family.</text>
</comment>
<feature type="active site" evidence="4">
    <location>
        <position position="172"/>
    </location>
</feature>
<dbReference type="InterPro" id="IPR008927">
    <property type="entry name" value="6-PGluconate_DH-like_C_sf"/>
</dbReference>
<comment type="caution">
    <text evidence="7">The sequence shown here is derived from an EMBL/GenBank/DDBJ whole genome shotgun (WGS) entry which is preliminary data.</text>
</comment>
<gene>
    <name evidence="7" type="ORF">DFR71_2582</name>
</gene>
<dbReference type="InterPro" id="IPR029154">
    <property type="entry name" value="HIBADH-like_NADP-bd"/>
</dbReference>
<dbReference type="Proteomes" id="UP000294856">
    <property type="component" value="Unassembled WGS sequence"/>
</dbReference>
<dbReference type="EMBL" id="SMFR01000002">
    <property type="protein sequence ID" value="TCJ96552.1"/>
    <property type="molecule type" value="Genomic_DNA"/>
</dbReference>
<sequence>MTALRIGFIGVGRMGAPMVRRLVAAGHEVRALGRSGDARRRITELGAEPVSFTAAVGTGADAVVVCVFSDAQVREVCLDTPLLASMPGGSVLIVHTTGSPRTAEDIAAQANSSDIGVVDAPVSGGPHDIAAGTLTVFTGGAEDAVARAFPVLRCYADPVLAVGPLGTGQCVKLVNNALFAAQLGLITEAVQLAGELGVDEATLLSALQRASGASRAATSVAAKGSVAAFHAAVGEFLRKDVATVRTLAAELGATMGALDTAIDAQFLDTPRGV</sequence>
<dbReference type="PANTHER" id="PTHR43060">
    <property type="entry name" value="3-HYDROXYISOBUTYRATE DEHYDROGENASE-LIKE 1, MITOCHONDRIAL-RELATED"/>
    <property type="match status" value="1"/>
</dbReference>
<dbReference type="Pfam" id="PF03446">
    <property type="entry name" value="NAD_binding_2"/>
    <property type="match status" value="1"/>
</dbReference>
<evidence type="ECO:0000313" key="8">
    <source>
        <dbReference type="Proteomes" id="UP000294856"/>
    </source>
</evidence>
<dbReference type="InterPro" id="IPR006115">
    <property type="entry name" value="6PGDH_NADP-bd"/>
</dbReference>
<dbReference type="SUPFAM" id="SSF51735">
    <property type="entry name" value="NAD(P)-binding Rossmann-fold domains"/>
    <property type="match status" value="1"/>
</dbReference>
<organism evidence="7 8">
    <name type="scientific">Nocardia alba</name>
    <dbReference type="NCBI Taxonomy" id="225051"/>
    <lineage>
        <taxon>Bacteria</taxon>
        <taxon>Bacillati</taxon>
        <taxon>Actinomycetota</taxon>
        <taxon>Actinomycetes</taxon>
        <taxon>Mycobacteriales</taxon>
        <taxon>Nocardiaceae</taxon>
        <taxon>Nocardia</taxon>
    </lineage>
</organism>
<dbReference type="GO" id="GO:0016491">
    <property type="term" value="F:oxidoreductase activity"/>
    <property type="evidence" value="ECO:0007669"/>
    <property type="project" value="UniProtKB-KW"/>
</dbReference>
<dbReference type="PANTHER" id="PTHR43060:SF15">
    <property type="entry name" value="3-HYDROXYISOBUTYRATE DEHYDROGENASE-LIKE 1, MITOCHONDRIAL-RELATED"/>
    <property type="match status" value="1"/>
</dbReference>
<evidence type="ECO:0000259" key="6">
    <source>
        <dbReference type="Pfam" id="PF14833"/>
    </source>
</evidence>
<dbReference type="AlphaFoldDB" id="A0A4R1FSE3"/>
<dbReference type="GO" id="GO:0051287">
    <property type="term" value="F:NAD binding"/>
    <property type="evidence" value="ECO:0007669"/>
    <property type="project" value="InterPro"/>
</dbReference>
<proteinExistence type="inferred from homology"/>
<feature type="domain" description="6-phosphogluconate dehydrogenase NADP-binding" evidence="5">
    <location>
        <begin position="5"/>
        <end position="163"/>
    </location>
</feature>
<feature type="domain" description="3-hydroxyisobutyrate dehydrogenase-like NAD-binding" evidence="6">
    <location>
        <begin position="166"/>
        <end position="260"/>
    </location>
</feature>
<dbReference type="PIRSF" id="PIRSF000103">
    <property type="entry name" value="HIBADH"/>
    <property type="match status" value="1"/>
</dbReference>
<evidence type="ECO:0000256" key="4">
    <source>
        <dbReference type="PIRSR" id="PIRSR000103-1"/>
    </source>
</evidence>
<evidence type="ECO:0000256" key="2">
    <source>
        <dbReference type="ARBA" id="ARBA00023002"/>
    </source>
</evidence>
<keyword evidence="3" id="KW-0520">NAD</keyword>
<dbReference type="STRING" id="1210063.GCA_001612665_00243"/>
<dbReference type="InterPro" id="IPR015815">
    <property type="entry name" value="HIBADH-related"/>
</dbReference>
<evidence type="ECO:0000256" key="3">
    <source>
        <dbReference type="ARBA" id="ARBA00023027"/>
    </source>
</evidence>
<dbReference type="Gene3D" id="1.10.1040.10">
    <property type="entry name" value="N-(1-d-carboxylethyl)-l-norvaline Dehydrogenase, domain 2"/>
    <property type="match status" value="1"/>
</dbReference>
<evidence type="ECO:0000256" key="1">
    <source>
        <dbReference type="ARBA" id="ARBA00009080"/>
    </source>
</evidence>
<name>A0A4R1FSE3_9NOCA</name>
<dbReference type="InterPro" id="IPR036291">
    <property type="entry name" value="NAD(P)-bd_dom_sf"/>
</dbReference>
<dbReference type="OrthoDB" id="3185659at2"/>
<reference evidence="7 8" key="1">
    <citation type="submission" date="2019-03" db="EMBL/GenBank/DDBJ databases">
        <title>Genomic Encyclopedia of Type Strains, Phase IV (KMG-IV): sequencing the most valuable type-strain genomes for metagenomic binning, comparative biology and taxonomic classification.</title>
        <authorList>
            <person name="Goeker M."/>
        </authorList>
    </citation>
    <scope>NUCLEOTIDE SEQUENCE [LARGE SCALE GENOMIC DNA]</scope>
    <source>
        <strain evidence="7 8">DSM 44684</strain>
    </source>
</reference>
<dbReference type="Gene3D" id="3.40.50.720">
    <property type="entry name" value="NAD(P)-binding Rossmann-like Domain"/>
    <property type="match status" value="1"/>
</dbReference>
<evidence type="ECO:0000313" key="7">
    <source>
        <dbReference type="EMBL" id="TCJ96552.1"/>
    </source>
</evidence>
<evidence type="ECO:0000259" key="5">
    <source>
        <dbReference type="Pfam" id="PF03446"/>
    </source>
</evidence>
<dbReference type="InterPro" id="IPR013328">
    <property type="entry name" value="6PGD_dom2"/>
</dbReference>
<protein>
    <submittedName>
        <fullName evidence="7">3-hydroxyisobutyrate dehydrogenase-like beta-hydroxyacid dehydrogenase</fullName>
    </submittedName>
</protein>
<keyword evidence="8" id="KW-1185">Reference proteome</keyword>
<dbReference type="Pfam" id="PF14833">
    <property type="entry name" value="NAD_binding_11"/>
    <property type="match status" value="1"/>
</dbReference>